<comment type="caution">
    <text evidence="5">The sequence shown here is derived from an EMBL/GenBank/DDBJ whole genome shotgun (WGS) entry which is preliminary data.</text>
</comment>
<keyword evidence="2" id="KW-0378">Hydrolase</keyword>
<dbReference type="InterPro" id="IPR010126">
    <property type="entry name" value="Esterase_phb"/>
</dbReference>
<dbReference type="AlphaFoldDB" id="A0A918RFU9"/>
<dbReference type="GO" id="GO:0005509">
    <property type="term" value="F:calcium ion binding"/>
    <property type="evidence" value="ECO:0007669"/>
    <property type="project" value="InterPro"/>
</dbReference>
<reference evidence="5" key="2">
    <citation type="submission" date="2020-09" db="EMBL/GenBank/DDBJ databases">
        <authorList>
            <person name="Sun Q."/>
            <person name="Kim S."/>
        </authorList>
    </citation>
    <scope>NUCLEOTIDE SEQUENCE</scope>
    <source>
        <strain evidence="5">KCTC 12711</strain>
    </source>
</reference>
<dbReference type="InterPro" id="IPR050955">
    <property type="entry name" value="Plant_Biomass_Hydrol_Est"/>
</dbReference>
<dbReference type="NCBIfam" id="TIGR01840">
    <property type="entry name" value="esterase_phb"/>
    <property type="match status" value="1"/>
</dbReference>
<sequence length="678" mass="69712">MFYSYRRHLAAIFTLFAFLPLTVQAGSWQQNVSIGGFNSVHIYTPDSISSVGDGRALMIVLHGCVQPISAYLTANLETAAEDYGMVVAVPDAMNKAGFSCWSYWQGAINRNSGDYANVISLANTMSGDASRNIDADQIYIAGLSSGATFAAQAACVAPDVFAGVASSAGPTIGTSSSGAISTCESVSSNTFVARCENYAGAAYQSYFNTQLAVVGHGTADTTVNTCYNQQNANGYAALYGVTQQAGTVTLSEGNGQTASLALWSANRVAMLWLDDLDHSWSGGAGASGSYIGAASINFAHFLGDYFAQNNLRVSRNQAPEITSLSVAASGNVLSISGAASDDTQLSEVSIVISEIGTTTTTEIQSLSVSLSGGSASFSQQSMSLVDGLYVVEVTAVDNEGKSSSAVSDTQRVGPPPPDAAPVLSGLTATVAQQCVTIEGTVTDINQDLASVTVSFNAQSTVDATVNGTTFTAQACNLPGGSAIAQIQAIDVSGLSTSASVSYSVDAGVNGDYNLHIQQGHISWGSGYAQCYLAFGTAAFTMREYPQSNGQCQWVADADSSCAGPLQACSTGGATPTDSDGDGVADAADNCPNDANTDQADNDQDGLGNVCDSTPNGPGTSCETFTSSNYAHVLAGRATTSAYLVYAVGSNDYLGLFNTFSYTTLAETSAGYFEQGTCP</sequence>
<dbReference type="InterPro" id="IPR028974">
    <property type="entry name" value="TSP_type-3_rpt"/>
</dbReference>
<feature type="chain" id="PRO_5037127417" description="PHB depolymerase family esterase" evidence="4">
    <location>
        <begin position="26"/>
        <end position="678"/>
    </location>
</feature>
<accession>A0A918RFU9</accession>
<evidence type="ECO:0000313" key="6">
    <source>
        <dbReference type="Proteomes" id="UP000614811"/>
    </source>
</evidence>
<dbReference type="GO" id="GO:0016787">
    <property type="term" value="F:hydrolase activity"/>
    <property type="evidence" value="ECO:0007669"/>
    <property type="project" value="UniProtKB-KW"/>
</dbReference>
<dbReference type="InterPro" id="IPR029058">
    <property type="entry name" value="AB_hydrolase_fold"/>
</dbReference>
<dbReference type="Gene3D" id="3.40.50.1820">
    <property type="entry name" value="alpha/beta hydrolase"/>
    <property type="match status" value="1"/>
</dbReference>
<dbReference type="Gene3D" id="4.10.1080.10">
    <property type="entry name" value="TSP type-3 repeat"/>
    <property type="match status" value="1"/>
</dbReference>
<evidence type="ECO:0000256" key="1">
    <source>
        <dbReference type="ARBA" id="ARBA00022729"/>
    </source>
</evidence>
<feature type="compositionally biased region" description="Low complexity" evidence="3">
    <location>
        <begin position="581"/>
        <end position="598"/>
    </location>
</feature>
<keyword evidence="6" id="KW-1185">Reference proteome</keyword>
<name>A0A918RFU9_9GAMM</name>
<feature type="signal peptide" evidence="4">
    <location>
        <begin position="1"/>
        <end position="25"/>
    </location>
</feature>
<dbReference type="Pfam" id="PF10503">
    <property type="entry name" value="Esterase_PHB"/>
    <property type="match status" value="1"/>
</dbReference>
<dbReference type="EMBL" id="BMXA01000001">
    <property type="protein sequence ID" value="GGZ96324.1"/>
    <property type="molecule type" value="Genomic_DNA"/>
</dbReference>
<feature type="region of interest" description="Disordered" evidence="3">
    <location>
        <begin position="572"/>
        <end position="611"/>
    </location>
</feature>
<gene>
    <name evidence="5" type="ORF">GCM10008090_00690</name>
</gene>
<dbReference type="GO" id="GO:0005576">
    <property type="term" value="C:extracellular region"/>
    <property type="evidence" value="ECO:0007669"/>
    <property type="project" value="InterPro"/>
</dbReference>
<dbReference type="RefSeq" id="WP_189398021.1">
    <property type="nucleotide sequence ID" value="NZ_BMXA01000001.1"/>
</dbReference>
<dbReference type="SUPFAM" id="SSF103647">
    <property type="entry name" value="TSP type-3 repeat"/>
    <property type="match status" value="1"/>
</dbReference>
<evidence type="ECO:0000256" key="3">
    <source>
        <dbReference type="SAM" id="MobiDB-lite"/>
    </source>
</evidence>
<keyword evidence="1 4" id="KW-0732">Signal</keyword>
<dbReference type="Proteomes" id="UP000614811">
    <property type="component" value="Unassembled WGS sequence"/>
</dbReference>
<evidence type="ECO:0008006" key="7">
    <source>
        <dbReference type="Google" id="ProtNLM"/>
    </source>
</evidence>
<reference evidence="5" key="1">
    <citation type="journal article" date="2014" name="Int. J. Syst. Evol. Microbiol.">
        <title>Complete genome sequence of Corynebacterium casei LMG S-19264T (=DSM 44701T), isolated from a smear-ripened cheese.</title>
        <authorList>
            <consortium name="US DOE Joint Genome Institute (JGI-PGF)"/>
            <person name="Walter F."/>
            <person name="Albersmeier A."/>
            <person name="Kalinowski J."/>
            <person name="Ruckert C."/>
        </authorList>
    </citation>
    <scope>NUCLEOTIDE SEQUENCE</scope>
    <source>
        <strain evidence="5">KCTC 12711</strain>
    </source>
</reference>
<dbReference type="PANTHER" id="PTHR43037">
    <property type="entry name" value="UNNAMED PRODUCT-RELATED"/>
    <property type="match status" value="1"/>
</dbReference>
<protein>
    <recommendedName>
        <fullName evidence="7">PHB depolymerase family esterase</fullName>
    </recommendedName>
</protein>
<evidence type="ECO:0000256" key="4">
    <source>
        <dbReference type="SAM" id="SignalP"/>
    </source>
</evidence>
<evidence type="ECO:0000313" key="5">
    <source>
        <dbReference type="EMBL" id="GGZ96324.1"/>
    </source>
</evidence>
<evidence type="ECO:0000256" key="2">
    <source>
        <dbReference type="ARBA" id="ARBA00022801"/>
    </source>
</evidence>
<dbReference type="PANTHER" id="PTHR43037:SF5">
    <property type="entry name" value="FERULOYL ESTERASE"/>
    <property type="match status" value="1"/>
</dbReference>
<dbReference type="SUPFAM" id="SSF53474">
    <property type="entry name" value="alpha/beta-Hydrolases"/>
    <property type="match status" value="2"/>
</dbReference>
<organism evidence="5 6">
    <name type="scientific">Arenicella chitinivorans</name>
    <dbReference type="NCBI Taxonomy" id="1329800"/>
    <lineage>
        <taxon>Bacteria</taxon>
        <taxon>Pseudomonadati</taxon>
        <taxon>Pseudomonadota</taxon>
        <taxon>Gammaproteobacteria</taxon>
        <taxon>Arenicellales</taxon>
        <taxon>Arenicellaceae</taxon>
        <taxon>Arenicella</taxon>
    </lineage>
</organism>
<proteinExistence type="predicted"/>